<evidence type="ECO:0000313" key="5">
    <source>
        <dbReference type="Proteomes" id="UP000836402"/>
    </source>
</evidence>
<feature type="region of interest" description="Disordered" evidence="1">
    <location>
        <begin position="172"/>
        <end position="196"/>
    </location>
</feature>
<dbReference type="EMBL" id="CAJHJG010005257">
    <property type="protein sequence ID" value="CAD6948743.1"/>
    <property type="molecule type" value="Genomic_DNA"/>
</dbReference>
<reference evidence="2" key="3">
    <citation type="submission" date="2020-10" db="EMBL/GenBank/DDBJ databases">
        <authorList>
            <person name="Sedaghatjoo S."/>
        </authorList>
    </citation>
    <scope>NUCLEOTIDE SEQUENCE</scope>
    <source>
        <strain evidence="2">AZH3</strain>
    </source>
</reference>
<feature type="compositionally biased region" description="Basic and acidic residues" evidence="1">
    <location>
        <begin position="53"/>
        <end position="63"/>
    </location>
</feature>
<feature type="compositionally biased region" description="Polar residues" evidence="1">
    <location>
        <begin position="175"/>
        <end position="185"/>
    </location>
</feature>
<accession>A0A177UA74</accession>
<name>A0A177UA74_9BASI</name>
<reference evidence="3" key="1">
    <citation type="submission" date="2016-04" db="EMBL/GenBank/DDBJ databases">
        <authorList>
            <person name="Nguyen H.D."/>
            <person name="Kesanakurti P."/>
            <person name="Cullis J."/>
            <person name="Levesque C.A."/>
            <person name="Hambleton S."/>
        </authorList>
    </citation>
    <scope>NUCLEOTIDE SEQUENCE</scope>
    <source>
        <strain evidence="3">DAOMC 238032</strain>
    </source>
</reference>
<comment type="caution">
    <text evidence="3">The sequence shown here is derived from an EMBL/GenBank/DDBJ whole genome shotgun (WGS) entry which is preliminary data.</text>
</comment>
<evidence type="ECO:0000313" key="4">
    <source>
        <dbReference type="Proteomes" id="UP000077671"/>
    </source>
</evidence>
<dbReference type="InterPro" id="IPR034444">
    <property type="entry name" value="Nuo17.8"/>
</dbReference>
<organism evidence="3 4">
    <name type="scientific">Tilletia caries</name>
    <name type="common">wheat bunt fungus</name>
    <dbReference type="NCBI Taxonomy" id="13290"/>
    <lineage>
        <taxon>Eukaryota</taxon>
        <taxon>Fungi</taxon>
        <taxon>Dikarya</taxon>
        <taxon>Basidiomycota</taxon>
        <taxon>Ustilaginomycotina</taxon>
        <taxon>Exobasidiomycetes</taxon>
        <taxon>Tilletiales</taxon>
        <taxon>Tilletiaceae</taxon>
        <taxon>Tilletia</taxon>
    </lineage>
</organism>
<proteinExistence type="predicted"/>
<dbReference type="PANTHER" id="PTHR42100:SF1">
    <property type="entry name" value="OXIDOREDUCTASE 178 KDA SUBUNIT, PUTATIVE (AFU_ORTHOLOGUE AFUA_8G04320)-RELATED"/>
    <property type="match status" value="1"/>
</dbReference>
<feature type="compositionally biased region" description="Basic and acidic residues" evidence="1">
    <location>
        <begin position="187"/>
        <end position="196"/>
    </location>
</feature>
<protein>
    <submittedName>
        <fullName evidence="3">Uncharacterized protein</fullName>
    </submittedName>
</protein>
<dbReference type="PANTHER" id="PTHR42100">
    <property type="entry name" value="OXIDOREDUCTASE 178 KDA SUBUNIT, PUTATIVE (AFU_ORTHOLOGUE AFUA_8G04320)-RELATED"/>
    <property type="match status" value="1"/>
</dbReference>
<sequence>MALPRSAMSLRSLAVRSTGAASAAAPAATQLTTARAFTTSRPALGSPGGAQPEETHEEYPREDFSNPFFRNSIIVLAVGAFIYKISDINENLHASRASSSGKSSYQDAEHAEKTMPWITRYIQHWTTPTSEYKETNMQWLQAAAKTAESKLLVQDAERAPVPRLRFVGSFEAHSPHSNRPGSQVDLSDLKIKKDNE</sequence>
<dbReference type="Proteomes" id="UP000077671">
    <property type="component" value="Unassembled WGS sequence"/>
</dbReference>
<dbReference type="AlphaFoldDB" id="A0A177UA74"/>
<dbReference type="GO" id="GO:0005739">
    <property type="term" value="C:mitochondrion"/>
    <property type="evidence" value="ECO:0007669"/>
    <property type="project" value="InterPro"/>
</dbReference>
<evidence type="ECO:0000313" key="3">
    <source>
        <dbReference type="EMBL" id="KAE8260514.1"/>
    </source>
</evidence>
<evidence type="ECO:0000313" key="2">
    <source>
        <dbReference type="EMBL" id="CAD6948743.1"/>
    </source>
</evidence>
<evidence type="ECO:0000256" key="1">
    <source>
        <dbReference type="SAM" id="MobiDB-lite"/>
    </source>
</evidence>
<dbReference type="EMBL" id="LWDD02000466">
    <property type="protein sequence ID" value="KAE8260514.1"/>
    <property type="molecule type" value="Genomic_DNA"/>
</dbReference>
<gene>
    <name evidence="3" type="ORF">A4X03_0g3804</name>
    <name evidence="2" type="ORF">JKIAZH3_G9556</name>
</gene>
<keyword evidence="5" id="KW-1185">Reference proteome</keyword>
<dbReference type="Proteomes" id="UP000836402">
    <property type="component" value="Unassembled WGS sequence"/>
</dbReference>
<reference evidence="3" key="2">
    <citation type="journal article" date="2019" name="IMA Fungus">
        <title>Genome sequencing and comparison of five Tilletia species to identify candidate genes for the detection of regulated species infecting wheat.</title>
        <authorList>
            <person name="Nguyen H.D.T."/>
            <person name="Sultana T."/>
            <person name="Kesanakurti P."/>
            <person name="Hambleton S."/>
        </authorList>
    </citation>
    <scope>NUCLEOTIDE SEQUENCE</scope>
    <source>
        <strain evidence="3">DAOMC 238032</strain>
    </source>
</reference>
<feature type="region of interest" description="Disordered" evidence="1">
    <location>
        <begin position="39"/>
        <end position="63"/>
    </location>
</feature>